<dbReference type="AlphaFoldDB" id="A0A0P6YMB5"/>
<evidence type="ECO:0000256" key="1">
    <source>
        <dbReference type="SAM" id="MobiDB-lite"/>
    </source>
</evidence>
<dbReference type="Proteomes" id="UP000050277">
    <property type="component" value="Unassembled WGS sequence"/>
</dbReference>
<name>A0A0P6YMB5_9CHLR</name>
<feature type="compositionally biased region" description="Polar residues" evidence="1">
    <location>
        <begin position="157"/>
        <end position="174"/>
    </location>
</feature>
<comment type="caution">
    <text evidence="2">The sequence shown here is derived from an EMBL/GenBank/DDBJ whole genome shotgun (WGS) entry which is preliminary data.</text>
</comment>
<dbReference type="STRING" id="70996.SE18_02550"/>
<proteinExistence type="predicted"/>
<evidence type="ECO:0000313" key="2">
    <source>
        <dbReference type="EMBL" id="KPL91325.1"/>
    </source>
</evidence>
<protein>
    <submittedName>
        <fullName evidence="2">Uncharacterized protein</fullName>
    </submittedName>
</protein>
<sequence length="226" mass="24381">MEQEALVTRTYRAAIRSGDDYITIEETIALPPTADDAAISQAVETGWRIFRAQQAAVEAQINALRDAHPAINTPRIADPDSPASEKQRSYLEYLINTLAINDGQMQATLQEHNASYETLTKGQASEIIDGLKQQLDQKPATSQASAAAAVAASPNANGTSNMLESTASEPPASTRQLAALQRVAGQQGVDLNAEIRQRFGAQQLDDLSVNEAGALLQELQQRSLRR</sequence>
<accession>A0A0P6YMB5</accession>
<gene>
    <name evidence="2" type="ORF">SE18_02550</name>
</gene>
<evidence type="ECO:0000313" key="3">
    <source>
        <dbReference type="Proteomes" id="UP000050277"/>
    </source>
</evidence>
<dbReference type="PATRIC" id="fig|70996.4.peg.1668"/>
<organism evidence="2 3">
    <name type="scientific">Herpetosiphon geysericola</name>
    <dbReference type="NCBI Taxonomy" id="70996"/>
    <lineage>
        <taxon>Bacteria</taxon>
        <taxon>Bacillati</taxon>
        <taxon>Chloroflexota</taxon>
        <taxon>Chloroflexia</taxon>
        <taxon>Herpetosiphonales</taxon>
        <taxon>Herpetosiphonaceae</taxon>
        <taxon>Herpetosiphon</taxon>
    </lineage>
</organism>
<dbReference type="RefSeq" id="WP_054532849.1">
    <property type="nucleotide sequence ID" value="NZ_LGKP01000006.1"/>
</dbReference>
<dbReference type="EMBL" id="LGKP01000006">
    <property type="protein sequence ID" value="KPL91325.1"/>
    <property type="molecule type" value="Genomic_DNA"/>
</dbReference>
<keyword evidence="3" id="KW-1185">Reference proteome</keyword>
<feature type="compositionally biased region" description="Low complexity" evidence="1">
    <location>
        <begin position="140"/>
        <end position="156"/>
    </location>
</feature>
<reference evidence="2 3" key="1">
    <citation type="submission" date="2015-07" db="EMBL/GenBank/DDBJ databases">
        <title>Whole genome sequence of Herpetosiphon geysericola DSM 7119.</title>
        <authorList>
            <person name="Hemp J."/>
            <person name="Ward L.M."/>
            <person name="Pace L.A."/>
            <person name="Fischer W.W."/>
        </authorList>
    </citation>
    <scope>NUCLEOTIDE SEQUENCE [LARGE SCALE GENOMIC DNA]</scope>
    <source>
        <strain evidence="2 3">DSM 7119</strain>
    </source>
</reference>
<dbReference type="OrthoDB" id="154046at2"/>
<feature type="region of interest" description="Disordered" evidence="1">
    <location>
        <begin position="139"/>
        <end position="174"/>
    </location>
</feature>